<protein>
    <submittedName>
        <fullName evidence="1">GIY-YIG nuclease family protein</fullName>
    </submittedName>
</protein>
<dbReference type="Proteomes" id="UP000652477">
    <property type="component" value="Unassembled WGS sequence"/>
</dbReference>
<name>A0A923RQP9_9FIRM</name>
<organism evidence="1 2">
    <name type="scientific">Mediterraneibacter hominis</name>
    <dbReference type="NCBI Taxonomy" id="2763054"/>
    <lineage>
        <taxon>Bacteria</taxon>
        <taxon>Bacillati</taxon>
        <taxon>Bacillota</taxon>
        <taxon>Clostridia</taxon>
        <taxon>Lachnospirales</taxon>
        <taxon>Lachnospiraceae</taxon>
        <taxon>Mediterraneibacter</taxon>
    </lineage>
</organism>
<reference evidence="1" key="1">
    <citation type="submission" date="2020-08" db="EMBL/GenBank/DDBJ databases">
        <title>Genome public.</title>
        <authorList>
            <person name="Liu C."/>
            <person name="Sun Q."/>
        </authorList>
    </citation>
    <scope>NUCLEOTIDE SEQUENCE</scope>
    <source>
        <strain evidence="1">NSJ-55</strain>
    </source>
</reference>
<keyword evidence="2" id="KW-1185">Reference proteome</keyword>
<gene>
    <name evidence="1" type="ORF">H8S37_12690</name>
</gene>
<evidence type="ECO:0000313" key="1">
    <source>
        <dbReference type="EMBL" id="MBC5689775.1"/>
    </source>
</evidence>
<dbReference type="Pfam" id="PF13455">
    <property type="entry name" value="MUG113"/>
    <property type="match status" value="1"/>
</dbReference>
<evidence type="ECO:0000313" key="2">
    <source>
        <dbReference type="Proteomes" id="UP000652477"/>
    </source>
</evidence>
<dbReference type="RefSeq" id="WP_186876425.1">
    <property type="nucleotide sequence ID" value="NZ_JACOPF010000002.1"/>
</dbReference>
<proteinExistence type="predicted"/>
<dbReference type="AlphaFoldDB" id="A0A923RQP9"/>
<comment type="caution">
    <text evidence="1">The sequence shown here is derived from an EMBL/GenBank/DDBJ whole genome shotgun (WGS) entry which is preliminary data.</text>
</comment>
<sequence>MHKYRKVYTIENPEGDVKIGVGGNPEQRKKTIESQMGYKITRMYETEDCYNPYEVKKKVLKQYESRNLFGEWFAVSFDDMVSTLKKTFSEIAELEDKSPQGYGVDFFARYFHPEDFENEE</sequence>
<dbReference type="EMBL" id="JACOPF010000002">
    <property type="protein sequence ID" value="MBC5689775.1"/>
    <property type="molecule type" value="Genomic_DNA"/>
</dbReference>
<accession>A0A923RQP9</accession>